<evidence type="ECO:0000313" key="12">
    <source>
        <dbReference type="Proteomes" id="UP000010798"/>
    </source>
</evidence>
<dbReference type="PANTHER" id="PTHR43790">
    <property type="entry name" value="CARBOHYDRATE TRANSPORT ATP-BINDING PROTEIN MG119-RELATED"/>
    <property type="match status" value="1"/>
</dbReference>
<evidence type="ECO:0000256" key="9">
    <source>
        <dbReference type="ARBA" id="ARBA00023136"/>
    </source>
</evidence>
<dbReference type="GO" id="GO:0005524">
    <property type="term" value="F:ATP binding"/>
    <property type="evidence" value="ECO:0007669"/>
    <property type="project" value="UniProtKB-KW"/>
</dbReference>
<comment type="subcellular location">
    <subcellularLocation>
        <location evidence="1">Cell membrane</location>
        <topology evidence="1">Peripheral membrane protein</topology>
    </subcellularLocation>
</comment>
<dbReference type="GO" id="GO:0005886">
    <property type="term" value="C:plasma membrane"/>
    <property type="evidence" value="ECO:0007669"/>
    <property type="project" value="UniProtKB-SubCell"/>
</dbReference>
<dbReference type="InterPro" id="IPR003593">
    <property type="entry name" value="AAA+_ATPase"/>
</dbReference>
<keyword evidence="8" id="KW-1278">Translocase</keyword>
<dbReference type="KEGG" id="saci:Sinac_2682"/>
<dbReference type="STRING" id="886293.Sinac_2682"/>
<evidence type="ECO:0000256" key="6">
    <source>
        <dbReference type="ARBA" id="ARBA00022741"/>
    </source>
</evidence>
<dbReference type="EMBL" id="CP003364">
    <property type="protein sequence ID" value="AGA26983.1"/>
    <property type="molecule type" value="Genomic_DNA"/>
</dbReference>
<proteinExistence type="predicted"/>
<dbReference type="InterPro" id="IPR050107">
    <property type="entry name" value="ABC_carbohydrate_import_ATPase"/>
</dbReference>
<dbReference type="SUPFAM" id="SSF52540">
    <property type="entry name" value="P-loop containing nucleoside triphosphate hydrolases"/>
    <property type="match status" value="2"/>
</dbReference>
<keyword evidence="3" id="KW-1003">Cell membrane</keyword>
<evidence type="ECO:0000256" key="3">
    <source>
        <dbReference type="ARBA" id="ARBA00022475"/>
    </source>
</evidence>
<evidence type="ECO:0000256" key="7">
    <source>
        <dbReference type="ARBA" id="ARBA00022840"/>
    </source>
</evidence>
<name>L0DDT0_SINAD</name>
<protein>
    <submittedName>
        <fullName evidence="11">ABC-type sugar transport system, ATPase component</fullName>
    </submittedName>
</protein>
<dbReference type="AlphaFoldDB" id="L0DDT0"/>
<dbReference type="OrthoDB" id="9771863at2"/>
<dbReference type="PROSITE" id="PS50893">
    <property type="entry name" value="ABC_TRANSPORTER_2"/>
    <property type="match status" value="2"/>
</dbReference>
<dbReference type="Gene3D" id="3.40.50.300">
    <property type="entry name" value="P-loop containing nucleotide triphosphate hydrolases"/>
    <property type="match status" value="2"/>
</dbReference>
<dbReference type="Pfam" id="PF00005">
    <property type="entry name" value="ABC_tran"/>
    <property type="match status" value="2"/>
</dbReference>
<dbReference type="RefSeq" id="WP_015246135.1">
    <property type="nucleotide sequence ID" value="NC_019892.1"/>
</dbReference>
<dbReference type="SMART" id="SM00382">
    <property type="entry name" value="AAA"/>
    <property type="match status" value="2"/>
</dbReference>
<organism evidence="11 12">
    <name type="scientific">Singulisphaera acidiphila (strain ATCC BAA-1392 / DSM 18658 / VKM B-2454 / MOB10)</name>
    <dbReference type="NCBI Taxonomy" id="886293"/>
    <lineage>
        <taxon>Bacteria</taxon>
        <taxon>Pseudomonadati</taxon>
        <taxon>Planctomycetota</taxon>
        <taxon>Planctomycetia</taxon>
        <taxon>Isosphaerales</taxon>
        <taxon>Isosphaeraceae</taxon>
        <taxon>Singulisphaera</taxon>
    </lineage>
</organism>
<reference evidence="11 12" key="1">
    <citation type="submission" date="2012-02" db="EMBL/GenBank/DDBJ databases">
        <title>Complete sequence of chromosome of Singulisphaera acidiphila DSM 18658.</title>
        <authorList>
            <consortium name="US DOE Joint Genome Institute (JGI-PGF)"/>
            <person name="Lucas S."/>
            <person name="Copeland A."/>
            <person name="Lapidus A."/>
            <person name="Glavina del Rio T."/>
            <person name="Dalin E."/>
            <person name="Tice H."/>
            <person name="Bruce D."/>
            <person name="Goodwin L."/>
            <person name="Pitluck S."/>
            <person name="Peters L."/>
            <person name="Ovchinnikova G."/>
            <person name="Chertkov O."/>
            <person name="Kyrpides N."/>
            <person name="Mavromatis K."/>
            <person name="Ivanova N."/>
            <person name="Brettin T."/>
            <person name="Detter J.C."/>
            <person name="Han C."/>
            <person name="Larimer F."/>
            <person name="Land M."/>
            <person name="Hauser L."/>
            <person name="Markowitz V."/>
            <person name="Cheng J.-F."/>
            <person name="Hugenholtz P."/>
            <person name="Woyke T."/>
            <person name="Wu D."/>
            <person name="Tindall B."/>
            <person name="Pomrenke H."/>
            <person name="Brambilla E."/>
            <person name="Klenk H.-P."/>
            <person name="Eisen J.A."/>
        </authorList>
    </citation>
    <scope>NUCLEOTIDE SEQUENCE [LARGE SCALE GENOMIC DNA]</scope>
    <source>
        <strain evidence="12">ATCC BAA-1392 / DSM 18658 / VKM B-2454 / MOB10</strain>
    </source>
</reference>
<dbReference type="InterPro" id="IPR003439">
    <property type="entry name" value="ABC_transporter-like_ATP-bd"/>
</dbReference>
<dbReference type="GO" id="GO:0016887">
    <property type="term" value="F:ATP hydrolysis activity"/>
    <property type="evidence" value="ECO:0007669"/>
    <property type="project" value="InterPro"/>
</dbReference>
<keyword evidence="9" id="KW-0472">Membrane</keyword>
<dbReference type="HOGENOM" id="CLU_000604_92_2_0"/>
<dbReference type="CDD" id="cd03216">
    <property type="entry name" value="ABC_Carb_Monos_I"/>
    <property type="match status" value="1"/>
</dbReference>
<keyword evidence="2" id="KW-0813">Transport</keyword>
<keyword evidence="5" id="KW-0677">Repeat</keyword>
<gene>
    <name evidence="11" type="ordered locus">Sinac_2682</name>
</gene>
<evidence type="ECO:0000259" key="10">
    <source>
        <dbReference type="PROSITE" id="PS50893"/>
    </source>
</evidence>
<dbReference type="CDD" id="cd03215">
    <property type="entry name" value="ABC_Carb_Monos_II"/>
    <property type="match status" value="1"/>
</dbReference>
<dbReference type="FunFam" id="3.40.50.300:FF:000127">
    <property type="entry name" value="Ribose import ATP-binding protein RbsA"/>
    <property type="match status" value="1"/>
</dbReference>
<dbReference type="PANTHER" id="PTHR43790:SF3">
    <property type="entry name" value="D-ALLOSE IMPORT ATP-BINDING PROTEIN ALSA-RELATED"/>
    <property type="match status" value="1"/>
</dbReference>
<evidence type="ECO:0000256" key="1">
    <source>
        <dbReference type="ARBA" id="ARBA00004202"/>
    </source>
</evidence>
<sequence>MTTPLLEMHGVSKSFGASRALDNVSLALRGGEVHALIGENGAGKSTLMKILSGAYRPDQGRMEIGGVAYAPRGPRGARNLGVAMIYQELTLAPHLSVEANVMLGQERVVAGFIRRKEHRRLVAQALELLDHPDIRPETVAGNLSVGAQQLVEVARALVADARLIVFDEPTSSLTERDAERLFEIIERLRAKGLAIVYISHFLEEVRRVAQHYTVLRDGRSVATGPVAGTELATMIGQMVGRDLTELFPRVPHEPGEPILELTELSRRPIPKKADLVLRRGEILGIAGLVGAGRTELLRAIFSLDSVRSGSVCVRGISSRNATPRLRIRQGLGYLSEDRKGEGLALGRSIEDNMTYSALDQYSRWGWLDLGRRKSDAAGWMTKLRIKAISPSQVIGDLSGGNQQKVAIARLLHQDAEVLLLDEPTRGIDLGSKAEIYRLIGELAAQGKAIIMVSSYLPELFGICDRIAVMTRGVLSKARPVSDWTEHSVMEVATGG</sequence>
<keyword evidence="4 11" id="KW-0762">Sugar transport</keyword>
<dbReference type="InterPro" id="IPR027417">
    <property type="entry name" value="P-loop_NTPase"/>
</dbReference>
<feature type="domain" description="ABC transporter" evidence="10">
    <location>
        <begin position="238"/>
        <end position="488"/>
    </location>
</feature>
<dbReference type="eggNOG" id="COG1129">
    <property type="taxonomic scope" value="Bacteria"/>
</dbReference>
<accession>L0DDT0</accession>
<dbReference type="PROSITE" id="PS00211">
    <property type="entry name" value="ABC_TRANSPORTER_1"/>
    <property type="match status" value="1"/>
</dbReference>
<feature type="domain" description="ABC transporter" evidence="10">
    <location>
        <begin position="6"/>
        <end position="242"/>
    </location>
</feature>
<keyword evidence="12" id="KW-1185">Reference proteome</keyword>
<evidence type="ECO:0000256" key="5">
    <source>
        <dbReference type="ARBA" id="ARBA00022737"/>
    </source>
</evidence>
<keyword evidence="7" id="KW-0067">ATP-binding</keyword>
<dbReference type="Proteomes" id="UP000010798">
    <property type="component" value="Chromosome"/>
</dbReference>
<evidence type="ECO:0000313" key="11">
    <source>
        <dbReference type="EMBL" id="AGA26983.1"/>
    </source>
</evidence>
<keyword evidence="6" id="KW-0547">Nucleotide-binding</keyword>
<dbReference type="InterPro" id="IPR017871">
    <property type="entry name" value="ABC_transporter-like_CS"/>
</dbReference>
<evidence type="ECO:0000256" key="8">
    <source>
        <dbReference type="ARBA" id="ARBA00022967"/>
    </source>
</evidence>
<evidence type="ECO:0000256" key="2">
    <source>
        <dbReference type="ARBA" id="ARBA00022448"/>
    </source>
</evidence>
<evidence type="ECO:0000256" key="4">
    <source>
        <dbReference type="ARBA" id="ARBA00022597"/>
    </source>
</evidence>